<proteinExistence type="predicted"/>
<evidence type="ECO:0000313" key="2">
    <source>
        <dbReference type="Proteomes" id="UP000197019"/>
    </source>
</evidence>
<sequence length="65" mass="6868">MVKSLIFVPRLGGVCPGSAGACFDAKGGLAVSAAYFVRLIIFCLPLGRALPPFCRKAAIFWVNLP</sequence>
<gene>
    <name evidence="1" type="ORF">CEK71_20615</name>
</gene>
<dbReference type="AlphaFoldDB" id="A0A1Z4C3Z5"/>
<protein>
    <submittedName>
        <fullName evidence="1">Uncharacterized protein</fullName>
    </submittedName>
</protein>
<accession>A0A1Z4C3Z5</accession>
<dbReference type="EMBL" id="CP022129">
    <property type="protein sequence ID" value="ASF48271.1"/>
    <property type="molecule type" value="Genomic_DNA"/>
</dbReference>
<dbReference type="KEGG" id="mpsy:CEK71_20615"/>
<name>A0A1Z4C3Z5_9GAMM</name>
<keyword evidence="2" id="KW-1185">Reference proteome</keyword>
<dbReference type="Proteomes" id="UP000197019">
    <property type="component" value="Chromosome"/>
</dbReference>
<organism evidence="1 2">
    <name type="scientific">Methylovulum psychrotolerans</name>
    <dbReference type="NCBI Taxonomy" id="1704499"/>
    <lineage>
        <taxon>Bacteria</taxon>
        <taxon>Pseudomonadati</taxon>
        <taxon>Pseudomonadota</taxon>
        <taxon>Gammaproteobacteria</taxon>
        <taxon>Methylococcales</taxon>
        <taxon>Methylococcaceae</taxon>
        <taxon>Methylovulum</taxon>
    </lineage>
</organism>
<dbReference type="PROSITE" id="PS51257">
    <property type="entry name" value="PROKAR_LIPOPROTEIN"/>
    <property type="match status" value="1"/>
</dbReference>
<reference evidence="1 2" key="1">
    <citation type="submission" date="2017-06" db="EMBL/GenBank/DDBJ databases">
        <title>Genome Sequencing of the methanotroph Methylovulum psychrotolerants str. HV10-M2 isolated from a high-altitude environment.</title>
        <authorList>
            <person name="Mateos-Rivera A."/>
        </authorList>
    </citation>
    <scope>NUCLEOTIDE SEQUENCE [LARGE SCALE GENOMIC DNA]</scope>
    <source>
        <strain evidence="1 2">HV10_M2</strain>
    </source>
</reference>
<evidence type="ECO:0000313" key="1">
    <source>
        <dbReference type="EMBL" id="ASF48271.1"/>
    </source>
</evidence>